<dbReference type="Gene3D" id="3.10.50.40">
    <property type="match status" value="1"/>
</dbReference>
<evidence type="ECO:0000256" key="4">
    <source>
        <dbReference type="ARBA" id="ARBA00023110"/>
    </source>
</evidence>
<protein>
    <recommendedName>
        <fullName evidence="2">peptidylprolyl isomerase</fullName>
        <ecNumber evidence="2">5.2.1.8</ecNumber>
    </recommendedName>
</protein>
<dbReference type="EMBL" id="WMIA01000002">
    <property type="protein sequence ID" value="MTF37824.1"/>
    <property type="molecule type" value="Genomic_DNA"/>
</dbReference>
<keyword evidence="5 6" id="KW-0413">Isomerase</keyword>
<evidence type="ECO:0000256" key="3">
    <source>
        <dbReference type="ARBA" id="ARBA00022729"/>
    </source>
</evidence>
<dbReference type="InterPro" id="IPR000297">
    <property type="entry name" value="PPIase_PpiC"/>
</dbReference>
<evidence type="ECO:0000256" key="2">
    <source>
        <dbReference type="ARBA" id="ARBA00013194"/>
    </source>
</evidence>
<name>A0A844GMK7_9CHRO</name>
<reference evidence="8 9" key="1">
    <citation type="submission" date="2019-11" db="EMBL/GenBank/DDBJ databases">
        <title>Isolation of a new High Light Tolerant Cyanobacteria.</title>
        <authorList>
            <person name="Dobson Z."/>
            <person name="Vaughn N."/>
            <person name="Vaughn M."/>
            <person name="Fromme P."/>
            <person name="Mazor Y."/>
        </authorList>
    </citation>
    <scope>NUCLEOTIDE SEQUENCE [LARGE SCALE GENOMIC DNA]</scope>
    <source>
        <strain evidence="8 9">0216</strain>
    </source>
</reference>
<comment type="caution">
    <text evidence="8">The sequence shown here is derived from an EMBL/GenBank/DDBJ whole genome shotgun (WGS) entry which is preliminary data.</text>
</comment>
<dbReference type="Pfam" id="PF00639">
    <property type="entry name" value="Rotamase"/>
    <property type="match status" value="1"/>
</dbReference>
<evidence type="ECO:0000256" key="1">
    <source>
        <dbReference type="ARBA" id="ARBA00000971"/>
    </source>
</evidence>
<dbReference type="EC" id="5.2.1.8" evidence="2"/>
<dbReference type="SUPFAM" id="SSF54534">
    <property type="entry name" value="FKBP-like"/>
    <property type="match status" value="1"/>
</dbReference>
<accession>A0A844GMK7</accession>
<dbReference type="RefSeq" id="WP_099434660.1">
    <property type="nucleotide sequence ID" value="NZ_WMIA01000002.1"/>
</dbReference>
<evidence type="ECO:0000313" key="9">
    <source>
        <dbReference type="Proteomes" id="UP000437131"/>
    </source>
</evidence>
<dbReference type="Proteomes" id="UP000437131">
    <property type="component" value="Unassembled WGS sequence"/>
</dbReference>
<evidence type="ECO:0000256" key="5">
    <source>
        <dbReference type="ARBA" id="ARBA00023235"/>
    </source>
</evidence>
<evidence type="ECO:0000313" key="8">
    <source>
        <dbReference type="EMBL" id="MTF37824.1"/>
    </source>
</evidence>
<gene>
    <name evidence="8" type="ORF">GGC33_02635</name>
</gene>
<dbReference type="InterPro" id="IPR027304">
    <property type="entry name" value="Trigger_fact/SurA_dom_sf"/>
</dbReference>
<organism evidence="8 9">
    <name type="scientific">Cyanobacterium aponinum 0216</name>
    <dbReference type="NCBI Taxonomy" id="2676140"/>
    <lineage>
        <taxon>Bacteria</taxon>
        <taxon>Bacillati</taxon>
        <taxon>Cyanobacteriota</taxon>
        <taxon>Cyanophyceae</taxon>
        <taxon>Oscillatoriophycideae</taxon>
        <taxon>Chroococcales</taxon>
        <taxon>Geminocystaceae</taxon>
        <taxon>Cyanobacterium</taxon>
    </lineage>
</organism>
<keyword evidence="3" id="KW-0732">Signal</keyword>
<proteinExistence type="predicted"/>
<dbReference type="PANTHER" id="PTHR47245">
    <property type="entry name" value="PEPTIDYLPROLYL ISOMERASE"/>
    <property type="match status" value="1"/>
</dbReference>
<dbReference type="AlphaFoldDB" id="A0A844GMK7"/>
<dbReference type="GO" id="GO:0003755">
    <property type="term" value="F:peptidyl-prolyl cis-trans isomerase activity"/>
    <property type="evidence" value="ECO:0007669"/>
    <property type="project" value="UniProtKB-KW"/>
</dbReference>
<evidence type="ECO:0000256" key="6">
    <source>
        <dbReference type="PROSITE-ProRule" id="PRU00278"/>
    </source>
</evidence>
<dbReference type="InterPro" id="IPR050245">
    <property type="entry name" value="PrsA_foldase"/>
</dbReference>
<dbReference type="InterPro" id="IPR046357">
    <property type="entry name" value="PPIase_dom_sf"/>
</dbReference>
<dbReference type="SUPFAM" id="SSF109998">
    <property type="entry name" value="Triger factor/SurA peptide-binding domain-like"/>
    <property type="match status" value="1"/>
</dbReference>
<dbReference type="PROSITE" id="PS50198">
    <property type="entry name" value="PPIC_PPIASE_2"/>
    <property type="match status" value="1"/>
</dbReference>
<sequence length="247" mass="28823">MSASVKIGDLVINSENIFHLLAEKQMIAPLAREIIIDRAIASIPCSEEEIKVAEQQFFWQMQMNPQDTEKLNTWLERNYLTREQLQQRILRPIRLEKYKEQTWGEQLESYYLKRKNQLDKVLYSLIRTKNPGEAQELYFRLCEGESDFTQLAKQYSQGTEAQTGGLVGPVELNVPHPDIAQKLLTAQPGQVLPPTRIGEWIVILRLEKYISTQLDQNLRRRLLDELFGQWINEQIRDTVKVDLELIA</sequence>
<feature type="domain" description="PpiC" evidence="7">
    <location>
        <begin position="104"/>
        <end position="208"/>
    </location>
</feature>
<keyword evidence="4 6" id="KW-0697">Rotamase</keyword>
<evidence type="ECO:0000259" key="7">
    <source>
        <dbReference type="PROSITE" id="PS50198"/>
    </source>
</evidence>
<dbReference type="PANTHER" id="PTHR47245:SF1">
    <property type="entry name" value="FOLDASE PROTEIN PRSA"/>
    <property type="match status" value="1"/>
</dbReference>
<comment type="catalytic activity">
    <reaction evidence="1">
        <text>[protein]-peptidylproline (omega=180) = [protein]-peptidylproline (omega=0)</text>
        <dbReference type="Rhea" id="RHEA:16237"/>
        <dbReference type="Rhea" id="RHEA-COMP:10747"/>
        <dbReference type="Rhea" id="RHEA-COMP:10748"/>
        <dbReference type="ChEBI" id="CHEBI:83833"/>
        <dbReference type="ChEBI" id="CHEBI:83834"/>
        <dbReference type="EC" id="5.2.1.8"/>
    </reaction>
</comment>